<dbReference type="KEGG" id="pbh:AAW51_2403"/>
<sequence>MRGKAHLMRADTEVVPHAHAWGQLTFSATGVLRLGTPHSTYIVPPTRAVWVPPGVEHTVTVLEDADMRTVYVYAPEGTAGIAAAAGRDAEWQHCRVLEVSPLLRALVLELDTTPDDQAPPQPDPDEARRQQHLGALLLDELRRARPVRLGVDLPTDKRLRALCAAVLEDPTRHESLDAWAQDVGASVRTVARLFRQELGTTFVQWRQQVLLAKALSMAARKVPMSHIAAELGYASASAFSAMVRRSVGAPPSRFFGQADIRPGPSETQDELSPS</sequence>
<evidence type="ECO:0000256" key="1">
    <source>
        <dbReference type="ARBA" id="ARBA00022491"/>
    </source>
</evidence>
<evidence type="ECO:0000256" key="5">
    <source>
        <dbReference type="SAM" id="MobiDB-lite"/>
    </source>
</evidence>
<dbReference type="Proteomes" id="UP000035352">
    <property type="component" value="Chromosome"/>
</dbReference>
<dbReference type="SUPFAM" id="SSF51182">
    <property type="entry name" value="RmlC-like cupins"/>
    <property type="match status" value="1"/>
</dbReference>
<evidence type="ECO:0000256" key="4">
    <source>
        <dbReference type="ARBA" id="ARBA00023163"/>
    </source>
</evidence>
<dbReference type="PANTHER" id="PTHR11019">
    <property type="entry name" value="HTH-TYPE TRANSCRIPTIONAL REGULATOR NIMR"/>
    <property type="match status" value="1"/>
</dbReference>
<dbReference type="GO" id="GO:0003700">
    <property type="term" value="F:DNA-binding transcription factor activity"/>
    <property type="evidence" value="ECO:0007669"/>
    <property type="project" value="InterPro"/>
</dbReference>
<evidence type="ECO:0000256" key="2">
    <source>
        <dbReference type="ARBA" id="ARBA00023015"/>
    </source>
</evidence>
<evidence type="ECO:0000313" key="8">
    <source>
        <dbReference type="Proteomes" id="UP000035352"/>
    </source>
</evidence>
<dbReference type="InterPro" id="IPR003313">
    <property type="entry name" value="AraC-bd"/>
</dbReference>
<proteinExistence type="predicted"/>
<dbReference type="Gene3D" id="1.10.10.60">
    <property type="entry name" value="Homeodomain-like"/>
    <property type="match status" value="1"/>
</dbReference>
<dbReference type="Gene3D" id="2.60.120.10">
    <property type="entry name" value="Jelly Rolls"/>
    <property type="match status" value="1"/>
</dbReference>
<gene>
    <name evidence="7" type="ORF">AAW51_2403</name>
</gene>
<dbReference type="InterPro" id="IPR011051">
    <property type="entry name" value="RmlC_Cupin_sf"/>
</dbReference>
<dbReference type="Pfam" id="PF12833">
    <property type="entry name" value="HTH_18"/>
    <property type="match status" value="1"/>
</dbReference>
<dbReference type="AlphaFoldDB" id="A0A0G3BI28"/>
<protein>
    <submittedName>
        <fullName evidence="7">AraC family transcriptional regulator</fullName>
    </submittedName>
</protein>
<organism evidence="7 8">
    <name type="scientific">Caldimonas brevitalea</name>
    <dbReference type="NCBI Taxonomy" id="413882"/>
    <lineage>
        <taxon>Bacteria</taxon>
        <taxon>Pseudomonadati</taxon>
        <taxon>Pseudomonadota</taxon>
        <taxon>Betaproteobacteria</taxon>
        <taxon>Burkholderiales</taxon>
        <taxon>Sphaerotilaceae</taxon>
        <taxon>Caldimonas</taxon>
    </lineage>
</organism>
<name>A0A0G3BI28_9BURK</name>
<dbReference type="PROSITE" id="PS01124">
    <property type="entry name" value="HTH_ARAC_FAMILY_2"/>
    <property type="match status" value="1"/>
</dbReference>
<dbReference type="CDD" id="cd06124">
    <property type="entry name" value="cupin_NimR-like_N"/>
    <property type="match status" value="1"/>
</dbReference>
<feature type="region of interest" description="Disordered" evidence="5">
    <location>
        <begin position="253"/>
        <end position="274"/>
    </location>
</feature>
<evidence type="ECO:0000259" key="6">
    <source>
        <dbReference type="PROSITE" id="PS01124"/>
    </source>
</evidence>
<feature type="domain" description="HTH araC/xylS-type" evidence="6">
    <location>
        <begin position="160"/>
        <end position="257"/>
    </location>
</feature>
<evidence type="ECO:0000256" key="3">
    <source>
        <dbReference type="ARBA" id="ARBA00023125"/>
    </source>
</evidence>
<reference evidence="7 8" key="1">
    <citation type="submission" date="2015-05" db="EMBL/GenBank/DDBJ databases">
        <authorList>
            <person name="Tang B."/>
            <person name="Yu Y."/>
        </authorList>
    </citation>
    <scope>NUCLEOTIDE SEQUENCE [LARGE SCALE GENOMIC DNA]</scope>
    <source>
        <strain evidence="7 8">DSM 7029</strain>
    </source>
</reference>
<accession>A0A0G3BI28</accession>
<dbReference type="STRING" id="413882.AAW51_2403"/>
<evidence type="ECO:0000313" key="7">
    <source>
        <dbReference type="EMBL" id="AKJ29094.1"/>
    </source>
</evidence>
<dbReference type="EMBL" id="CP011371">
    <property type="protein sequence ID" value="AKJ29094.1"/>
    <property type="molecule type" value="Genomic_DNA"/>
</dbReference>
<dbReference type="GO" id="GO:0043565">
    <property type="term" value="F:sequence-specific DNA binding"/>
    <property type="evidence" value="ECO:0007669"/>
    <property type="project" value="InterPro"/>
</dbReference>
<dbReference type="PATRIC" id="fig|413882.6.peg.2515"/>
<keyword evidence="2" id="KW-0805">Transcription regulation</keyword>
<dbReference type="PANTHER" id="PTHR11019:SF159">
    <property type="entry name" value="TRANSCRIPTIONAL REGULATOR-RELATED"/>
    <property type="match status" value="1"/>
</dbReference>
<dbReference type="Pfam" id="PF02311">
    <property type="entry name" value="AraC_binding"/>
    <property type="match status" value="1"/>
</dbReference>
<dbReference type="InterPro" id="IPR018060">
    <property type="entry name" value="HTH_AraC"/>
</dbReference>
<dbReference type="InterPro" id="IPR014710">
    <property type="entry name" value="RmlC-like_jellyroll"/>
</dbReference>
<dbReference type="FunFam" id="1.10.10.60:FF:000132">
    <property type="entry name" value="AraC family transcriptional regulator"/>
    <property type="match status" value="1"/>
</dbReference>
<keyword evidence="3" id="KW-0238">DNA-binding</keyword>
<dbReference type="SMART" id="SM00342">
    <property type="entry name" value="HTH_ARAC"/>
    <property type="match status" value="1"/>
</dbReference>
<keyword evidence="8" id="KW-1185">Reference proteome</keyword>
<keyword evidence="4" id="KW-0804">Transcription</keyword>
<keyword evidence="1" id="KW-0678">Repressor</keyword>